<evidence type="ECO:0000256" key="1">
    <source>
        <dbReference type="SAM" id="Phobius"/>
    </source>
</evidence>
<feature type="transmembrane region" description="Helical" evidence="1">
    <location>
        <begin position="7"/>
        <end position="26"/>
    </location>
</feature>
<keyword evidence="1" id="KW-0472">Membrane</keyword>
<feature type="transmembrane region" description="Helical" evidence="1">
    <location>
        <begin position="38"/>
        <end position="58"/>
    </location>
</feature>
<protein>
    <submittedName>
        <fullName evidence="2">Uncharacterized protein</fullName>
    </submittedName>
</protein>
<keyword evidence="3" id="KW-1185">Reference proteome</keyword>
<evidence type="ECO:0000313" key="3">
    <source>
        <dbReference type="Proteomes" id="UP000399805"/>
    </source>
</evidence>
<sequence>MQREWRDAVATVPVLFTIALYVDYLADANALWVHGARAMAVTALVLGLAACVLGSWVWTGAAKWLSAPLGTAALLFAVFTLVTGDGVTLALLVGLIAALWLVSTVRHLRTPAGRP</sequence>
<dbReference type="EMBL" id="CABVGP010000002">
    <property type="protein sequence ID" value="VVJ21698.1"/>
    <property type="molecule type" value="Genomic_DNA"/>
</dbReference>
<proteinExistence type="predicted"/>
<dbReference type="AlphaFoldDB" id="A0A6I8LZ57"/>
<reference evidence="2 3" key="1">
    <citation type="submission" date="2019-09" db="EMBL/GenBank/DDBJ databases">
        <authorList>
            <person name="Leyn A S."/>
        </authorList>
    </citation>
    <scope>NUCLEOTIDE SEQUENCE [LARGE SCALE GENOMIC DNA]</scope>
    <source>
        <strain evidence="2">AA231_1</strain>
    </source>
</reference>
<gene>
    <name evidence="2" type="ORF">AA23TX_06719</name>
</gene>
<feature type="transmembrane region" description="Helical" evidence="1">
    <location>
        <begin position="65"/>
        <end position="83"/>
    </location>
</feature>
<organism evidence="2 3">
    <name type="scientific">Amycolatopsis camponoti</name>
    <dbReference type="NCBI Taxonomy" id="2606593"/>
    <lineage>
        <taxon>Bacteria</taxon>
        <taxon>Bacillati</taxon>
        <taxon>Actinomycetota</taxon>
        <taxon>Actinomycetes</taxon>
        <taxon>Pseudonocardiales</taxon>
        <taxon>Pseudonocardiaceae</taxon>
        <taxon>Amycolatopsis</taxon>
    </lineage>
</organism>
<dbReference type="Proteomes" id="UP000399805">
    <property type="component" value="Unassembled WGS sequence"/>
</dbReference>
<accession>A0A6I8LZ57</accession>
<feature type="transmembrane region" description="Helical" evidence="1">
    <location>
        <begin position="89"/>
        <end position="108"/>
    </location>
</feature>
<keyword evidence="1" id="KW-0812">Transmembrane</keyword>
<evidence type="ECO:0000313" key="2">
    <source>
        <dbReference type="EMBL" id="VVJ21698.1"/>
    </source>
</evidence>
<name>A0A6I8LZ57_9PSEU</name>
<keyword evidence="1" id="KW-1133">Transmembrane helix</keyword>